<dbReference type="InterPro" id="IPR035994">
    <property type="entry name" value="Nucleoside_phosphorylase_sf"/>
</dbReference>
<dbReference type="Pfam" id="PF23239">
    <property type="entry name" value="DUF7069"/>
    <property type="match status" value="1"/>
</dbReference>
<feature type="repeat" description="ANK" evidence="2">
    <location>
        <begin position="965"/>
        <end position="997"/>
    </location>
</feature>
<dbReference type="SUPFAM" id="SSF53167">
    <property type="entry name" value="Purine and uridine phosphorylases"/>
    <property type="match status" value="1"/>
</dbReference>
<feature type="repeat" description="ANK" evidence="2">
    <location>
        <begin position="865"/>
        <end position="897"/>
    </location>
</feature>
<gene>
    <name evidence="6" type="ORF">FANTH_14782</name>
</gene>
<evidence type="ECO:0000256" key="2">
    <source>
        <dbReference type="PROSITE-ProRule" id="PRU00023"/>
    </source>
</evidence>
<dbReference type="PANTHER" id="PTHR46082:SF11">
    <property type="entry name" value="AAA+ ATPASE DOMAIN-CONTAINING PROTEIN-RELATED"/>
    <property type="match status" value="1"/>
</dbReference>
<dbReference type="SUPFAM" id="SSF48403">
    <property type="entry name" value="Ankyrin repeat"/>
    <property type="match status" value="1"/>
</dbReference>
<keyword evidence="7" id="KW-1185">Reference proteome</keyword>
<feature type="repeat" description="ANK" evidence="2">
    <location>
        <begin position="899"/>
        <end position="925"/>
    </location>
</feature>
<feature type="domain" description="Nephrocystin 3-like N-terminal" evidence="5">
    <location>
        <begin position="392"/>
        <end position="553"/>
    </location>
</feature>
<evidence type="ECO:0000256" key="1">
    <source>
        <dbReference type="ARBA" id="ARBA00022737"/>
    </source>
</evidence>
<feature type="repeat" description="ANK" evidence="2">
    <location>
        <begin position="932"/>
        <end position="964"/>
    </location>
</feature>
<feature type="domain" description="DUF7069" evidence="4">
    <location>
        <begin position="583"/>
        <end position="649"/>
    </location>
</feature>
<dbReference type="InterPro" id="IPR054471">
    <property type="entry name" value="GPIID_WHD"/>
</dbReference>
<dbReference type="InterPro" id="IPR027417">
    <property type="entry name" value="P-loop_NTPase"/>
</dbReference>
<evidence type="ECO:0000259" key="4">
    <source>
        <dbReference type="Pfam" id="PF23239"/>
    </source>
</evidence>
<name>A0A8H5DL28_9HYPO</name>
<protein>
    <recommendedName>
        <fullName evidence="8">Nucleoside phosphorylase domain-containing protein</fullName>
    </recommendedName>
</protein>
<evidence type="ECO:0000259" key="5">
    <source>
        <dbReference type="Pfam" id="PF24883"/>
    </source>
</evidence>
<comment type="caution">
    <text evidence="6">The sequence shown here is derived from an EMBL/GenBank/DDBJ whole genome shotgun (WGS) entry which is preliminary data.</text>
</comment>
<evidence type="ECO:0000313" key="6">
    <source>
        <dbReference type="EMBL" id="KAF5227375.1"/>
    </source>
</evidence>
<dbReference type="PANTHER" id="PTHR46082">
    <property type="entry name" value="ATP/GTP-BINDING PROTEIN-RELATED"/>
    <property type="match status" value="1"/>
</dbReference>
<dbReference type="Proteomes" id="UP000573603">
    <property type="component" value="Unassembled WGS sequence"/>
</dbReference>
<sequence>MSQPGDYTVGWICAVTTEYIAAQAFLDEKHNGIDFLPDGDNNDYTLGRIGRHNIVIAVIPYGEYGMSRAATVATDIIRTFPNIRIGLMVGIGGGAPSPRHDIRLGDIVVNAPREGKASVLQYDFGKTIQDRKFQRTGFMNQSPLVLRSAVSGLMAEYEMEGHRLKEDVDEALQRYPRLQRKYGRPDQISDRLYKSSIIHPYTRDSDCDTDCGFDISRLVFRPERTGDDDDPMIHYGIIASGNQLMKDASIRDEIAQEEDILCFEMEAAGLMNHFPCLVIRGICDYADSHKNDIWQGYAAMMAASYARNILYRIAPNNVEAQKQISVTLSEMTNAVEVHRHIAQEQLQILREHADQRLSQEEWQCHQLFRLASGSYNATYEWYKDRVETRLENTCMWLLNNPVFQAWMTQDSGPLLVSADPGCGKSVLAKYLIDHGLPRSSAICYFFFKDQDQNTTRQALCALLHQLFCQKPSLLIHALPRYRQEGRALIESSISLWKILRQATHDHDAGPVIIVLDALDECAESEFRGLIQNIVDQSYHNGSSHKVKYLLTCRPYIQILSDFEELIDAFPSIHIPGEEQSDVISQEVDHVVRYRLNQLVIKKHLSPDIRQSLEKRLLETTHRTYLWVSLTFDYLMRESFKKTVKGVESATMTLPKSVNEAYEGILSKTGNKSVVRRVLCVLLAAQRPLTVSEMNVAINIDYGLRSLDELDIETDEDFKVSLRSWCGLFVSIHQDRIYFLHQTAREFLLANLTSDAPISRQLHWHRSISSQDAHVVLTELCVLYLDLADFESNSSANPTIQVDKPIDKRAFLYYSAQNWSVHLHQSCLGYESKIMPSALRISNPNSSGHAVWFDIFWQTTGFQKTNLCTDLMVASFLGLSSIVQSLLDKGTDIEARDTHFTMTPLMWAVIKGHEPIVKLLLDYGADSAVRVVHGQTPLLQAAEQGNKGIVRLLLEGGADIDIRDEEGLTPLQVAVENRHEEIVNLLLDKGANMDVLDREGNTLLLFAWRKSDVGHYRNILHLLRKRGADSKQFDETMQRQHLQHAERMKKMREEDHFRRRGF</sequence>
<dbReference type="InterPro" id="IPR053137">
    <property type="entry name" value="NLR-like"/>
</dbReference>
<dbReference type="Gene3D" id="3.40.50.300">
    <property type="entry name" value="P-loop containing nucleotide triphosphate hydrolases"/>
    <property type="match status" value="1"/>
</dbReference>
<dbReference type="SMART" id="SM00248">
    <property type="entry name" value="ANK"/>
    <property type="match status" value="5"/>
</dbReference>
<evidence type="ECO:0000259" key="3">
    <source>
        <dbReference type="Pfam" id="PF22939"/>
    </source>
</evidence>
<feature type="domain" description="GPI inositol-deacylase winged helix" evidence="3">
    <location>
        <begin position="663"/>
        <end position="750"/>
    </location>
</feature>
<reference evidence="6 7" key="1">
    <citation type="journal article" date="2020" name="BMC Genomics">
        <title>Correction to: Identification and distribution of gene clusters required for synthesis of sphingolipid metabolism inhibitors in diverse species of the filamentous fungus Fusarium.</title>
        <authorList>
            <person name="Kim H.S."/>
            <person name="Lohmar J.M."/>
            <person name="Busman M."/>
            <person name="Brown D.W."/>
            <person name="Naumann T.A."/>
            <person name="Divon H.H."/>
            <person name="Lysoe E."/>
            <person name="Uhlig S."/>
            <person name="Proctor R.H."/>
        </authorList>
    </citation>
    <scope>NUCLEOTIDE SEQUENCE [LARGE SCALE GENOMIC DNA]</scope>
    <source>
        <strain evidence="6 7">NRRL 25214</strain>
    </source>
</reference>
<dbReference type="Pfam" id="PF12796">
    <property type="entry name" value="Ank_2"/>
    <property type="match status" value="1"/>
</dbReference>
<dbReference type="Gene3D" id="1.25.40.20">
    <property type="entry name" value="Ankyrin repeat-containing domain"/>
    <property type="match status" value="2"/>
</dbReference>
<dbReference type="AlphaFoldDB" id="A0A8H5DL28"/>
<proteinExistence type="predicted"/>
<organism evidence="6 7">
    <name type="scientific">Fusarium anthophilum</name>
    <dbReference type="NCBI Taxonomy" id="48485"/>
    <lineage>
        <taxon>Eukaryota</taxon>
        <taxon>Fungi</taxon>
        <taxon>Dikarya</taxon>
        <taxon>Ascomycota</taxon>
        <taxon>Pezizomycotina</taxon>
        <taxon>Sordariomycetes</taxon>
        <taxon>Hypocreomycetidae</taxon>
        <taxon>Hypocreales</taxon>
        <taxon>Nectriaceae</taxon>
        <taxon>Fusarium</taxon>
        <taxon>Fusarium fujikuroi species complex</taxon>
    </lineage>
</organism>
<dbReference type="InterPro" id="IPR056884">
    <property type="entry name" value="NPHP3-like_N"/>
</dbReference>
<dbReference type="Pfam" id="PF24883">
    <property type="entry name" value="NPHP3_N"/>
    <property type="match status" value="1"/>
</dbReference>
<keyword evidence="1" id="KW-0677">Repeat</keyword>
<dbReference type="EMBL" id="JABEVY010000816">
    <property type="protein sequence ID" value="KAF5227375.1"/>
    <property type="molecule type" value="Genomic_DNA"/>
</dbReference>
<dbReference type="PROSITE" id="PS50088">
    <property type="entry name" value="ANK_REPEAT"/>
    <property type="match status" value="4"/>
</dbReference>
<keyword evidence="2" id="KW-0040">ANK repeat</keyword>
<evidence type="ECO:0008006" key="8">
    <source>
        <dbReference type="Google" id="ProtNLM"/>
    </source>
</evidence>
<accession>A0A8H5DL28</accession>
<dbReference type="SUPFAM" id="SSF52540">
    <property type="entry name" value="P-loop containing nucleoside triphosphate hydrolases"/>
    <property type="match status" value="1"/>
</dbReference>
<dbReference type="GO" id="GO:0009116">
    <property type="term" value="P:nucleoside metabolic process"/>
    <property type="evidence" value="ECO:0007669"/>
    <property type="project" value="InterPro"/>
</dbReference>
<dbReference type="Gene3D" id="3.40.50.1580">
    <property type="entry name" value="Nucleoside phosphorylase domain"/>
    <property type="match status" value="1"/>
</dbReference>
<dbReference type="InterPro" id="IPR002110">
    <property type="entry name" value="Ankyrin_rpt"/>
</dbReference>
<evidence type="ECO:0000313" key="7">
    <source>
        <dbReference type="Proteomes" id="UP000573603"/>
    </source>
</evidence>
<dbReference type="GO" id="GO:0003824">
    <property type="term" value="F:catalytic activity"/>
    <property type="evidence" value="ECO:0007669"/>
    <property type="project" value="InterPro"/>
</dbReference>
<dbReference type="InterPro" id="IPR036770">
    <property type="entry name" value="Ankyrin_rpt-contain_sf"/>
</dbReference>
<dbReference type="PROSITE" id="PS50297">
    <property type="entry name" value="ANK_REP_REGION"/>
    <property type="match status" value="3"/>
</dbReference>
<dbReference type="InterPro" id="IPR055497">
    <property type="entry name" value="DUF7069"/>
</dbReference>
<dbReference type="Pfam" id="PF22939">
    <property type="entry name" value="WHD_GPIID"/>
    <property type="match status" value="1"/>
</dbReference>
<dbReference type="Pfam" id="PF00023">
    <property type="entry name" value="Ank"/>
    <property type="match status" value="1"/>
</dbReference>